<gene>
    <name evidence="1" type="ORF">RWH45_06675</name>
</gene>
<proteinExistence type="predicted"/>
<reference evidence="1 2" key="1">
    <citation type="submission" date="2023-09" db="EMBL/GenBank/DDBJ databases">
        <title>Microbacterium fusihabitans sp. nov., Microbacterium phycihabitans sp. nov., and Microbacterium cervinum sp. nov., isolated from dried seaweeds of beach.</title>
        <authorList>
            <person name="Lee S.D."/>
        </authorList>
    </citation>
    <scope>NUCLEOTIDE SEQUENCE [LARGE SCALE GENOMIC DNA]</scope>
    <source>
        <strain evidence="1 2">KSW4-17</strain>
    </source>
</reference>
<keyword evidence="2" id="KW-1185">Reference proteome</keyword>
<dbReference type="EMBL" id="JAWDIS010000001">
    <property type="protein sequence ID" value="MDU0366894.1"/>
    <property type="molecule type" value="Genomic_DNA"/>
</dbReference>
<organism evidence="1 2">
    <name type="scientific">Microbacterium galbum</name>
    <dbReference type="NCBI Taxonomy" id="3075994"/>
    <lineage>
        <taxon>Bacteria</taxon>
        <taxon>Bacillati</taxon>
        <taxon>Actinomycetota</taxon>
        <taxon>Actinomycetes</taxon>
        <taxon>Micrococcales</taxon>
        <taxon>Microbacteriaceae</taxon>
        <taxon>Microbacterium</taxon>
    </lineage>
</organism>
<name>A0ABU3T690_9MICO</name>
<accession>A0ABU3T690</accession>
<evidence type="ECO:0000313" key="1">
    <source>
        <dbReference type="EMBL" id="MDU0366894.1"/>
    </source>
</evidence>
<sequence>MMQHILANAAREATSWEGSSVAAHVAGAAGGVDGLSADRQQRLMRGETMAQYADIAYWASHFPFVASKLTEYIESWHAQPEQSRAGGMDPRRR</sequence>
<protein>
    <submittedName>
        <fullName evidence="1">Uncharacterized protein</fullName>
    </submittedName>
</protein>
<dbReference type="Proteomes" id="UP001263371">
    <property type="component" value="Unassembled WGS sequence"/>
</dbReference>
<comment type="caution">
    <text evidence="1">The sequence shown here is derived from an EMBL/GenBank/DDBJ whole genome shotgun (WGS) entry which is preliminary data.</text>
</comment>
<dbReference type="RefSeq" id="WP_315994100.1">
    <property type="nucleotide sequence ID" value="NZ_JAWDIS010000001.1"/>
</dbReference>
<evidence type="ECO:0000313" key="2">
    <source>
        <dbReference type="Proteomes" id="UP001263371"/>
    </source>
</evidence>